<evidence type="ECO:0000256" key="1">
    <source>
        <dbReference type="SAM" id="MobiDB-lite"/>
    </source>
</evidence>
<dbReference type="PANTHER" id="PTHR47765:SF2">
    <property type="entry name" value="EXONUCLEASE MUT-7 HOMOLOG"/>
    <property type="match status" value="1"/>
</dbReference>
<dbReference type="InterPro" id="IPR012337">
    <property type="entry name" value="RNaseH-like_sf"/>
</dbReference>
<accession>A0A8C1X6D6</accession>
<dbReference type="PANTHER" id="PTHR47765">
    <property type="entry name" value="3'-5' EXONUCLEASE DOMAIN-CONTAINING PROTEIN"/>
    <property type="match status" value="1"/>
</dbReference>
<dbReference type="FunFam" id="3.30.420.10:FF:000074">
    <property type="entry name" value="exonuclease mut-7 homolog isoform X2"/>
    <property type="match status" value="1"/>
</dbReference>
<evidence type="ECO:0000259" key="2">
    <source>
        <dbReference type="SMART" id="SM00474"/>
    </source>
</evidence>
<sequence length="821" mass="93686">VMCAAPGVDLPALQEHLCGLWSRKEQEELRQFLKSSFTQMQEPLAGLLGFLEGCLTVQRGKSSTLHQFILSEFIRWRTSNPQASLNGLREEERLRLQKKALGLLTDSHPGYMDPLLEIYQLSSLKRPVLLEHVDFLHDCCCFKEALMFSVKVELQKDLDMEKMCVPLILLDKLSLAELYVRDLPDLQQRLVSLLDSWCEPNFNITFRENVANIRLVFLCKNLLNLEIQLLLKHITINKSMSEENWRDHVQAMIEGNTELQIQLVQLLVKHCSLQTAAQWAAHYNLPRNSIFLSSCHREMCFVSGPPESWTPLQSDMQKYYQLPLPRENVLFVESLDEVELCREAVLKPGCVVGIDMEWRAGFGTVSSQRVALIQLAVQERVFLLDLCAHAISHHSTTVNFIRALLSDKNILKLGYGMSGDLRSLVSTWPELREEPMKMEGVLDLLHVHQELQRCWLGNKGCRSVEVSEGPAEKGLSLLVQQILGKPLNKTEQLSNWERRPLRTSQLRYAATDAYCLLDVYLILSRDPKAFGLPEDLRSIPSAQLAKSREEKKPKEKNKQSKRREVSPLPHSMDDCLKMTSEYKGPTITPPELRVVCDNMLQGLGRFLRCLGVDVKMLENTDDHKVAAELARAEGRVILTAGQPYQTLRSQVGEGRCLTLDCSEKARDQAVHVLRHFHVHLTPADIFSRCQACNCNEYLKLSREDMTRMMKERGYIVSKRDDCEAQDETQAEYNSCRPPEGPEFTPHCRWAPRTALDPQTFRFPSGAEVQLETVPPGLLPRIPVYFICTGCGKVFWEGTHFDRVLSQFQEVLHVREDAATKA</sequence>
<dbReference type="SUPFAM" id="SSF53098">
    <property type="entry name" value="Ribonuclease H-like"/>
    <property type="match status" value="1"/>
</dbReference>
<feature type="compositionally biased region" description="Basic and acidic residues" evidence="1">
    <location>
        <begin position="546"/>
        <end position="570"/>
    </location>
</feature>
<evidence type="ECO:0000313" key="4">
    <source>
        <dbReference type="Proteomes" id="UP000694700"/>
    </source>
</evidence>
<reference evidence="3" key="1">
    <citation type="submission" date="2025-08" db="UniProtKB">
        <authorList>
            <consortium name="Ensembl"/>
        </authorList>
    </citation>
    <scope>IDENTIFICATION</scope>
</reference>
<dbReference type="GO" id="GO:0006139">
    <property type="term" value="P:nucleobase-containing compound metabolic process"/>
    <property type="evidence" value="ECO:0007669"/>
    <property type="project" value="InterPro"/>
</dbReference>
<proteinExistence type="predicted"/>
<dbReference type="Pfam" id="PF01927">
    <property type="entry name" value="Mut7-C"/>
    <property type="match status" value="2"/>
</dbReference>
<organism evidence="3 4">
    <name type="scientific">Cyprinus carpio</name>
    <name type="common">Common carp</name>
    <dbReference type="NCBI Taxonomy" id="7962"/>
    <lineage>
        <taxon>Eukaryota</taxon>
        <taxon>Metazoa</taxon>
        <taxon>Chordata</taxon>
        <taxon>Craniata</taxon>
        <taxon>Vertebrata</taxon>
        <taxon>Euteleostomi</taxon>
        <taxon>Actinopterygii</taxon>
        <taxon>Neopterygii</taxon>
        <taxon>Teleostei</taxon>
        <taxon>Ostariophysi</taxon>
        <taxon>Cypriniformes</taxon>
        <taxon>Cyprinidae</taxon>
        <taxon>Cyprininae</taxon>
        <taxon>Cyprinus</taxon>
    </lineage>
</organism>
<dbReference type="AlphaFoldDB" id="A0A8C1X6D6"/>
<protein>
    <submittedName>
        <fullName evidence="3">Exonuclease 3'-5' domain containing 3</fullName>
    </submittedName>
</protein>
<dbReference type="Ensembl" id="ENSCCRT00015077845.1">
    <property type="protein sequence ID" value="ENSCCRP00015075396.1"/>
    <property type="gene ID" value="ENSCCRG00015030500.1"/>
</dbReference>
<dbReference type="InterPro" id="IPR052408">
    <property type="entry name" value="Exonuclease_MUT-7-like"/>
</dbReference>
<evidence type="ECO:0000313" key="3">
    <source>
        <dbReference type="Ensembl" id="ENSCCRP00015075396.1"/>
    </source>
</evidence>
<dbReference type="Pfam" id="PF01612">
    <property type="entry name" value="DNA_pol_A_exo1"/>
    <property type="match status" value="1"/>
</dbReference>
<dbReference type="InterPro" id="IPR002782">
    <property type="entry name" value="Mut7-C_RNAse_dom"/>
</dbReference>
<dbReference type="GO" id="GO:0008408">
    <property type="term" value="F:3'-5' exonuclease activity"/>
    <property type="evidence" value="ECO:0007669"/>
    <property type="project" value="InterPro"/>
</dbReference>
<feature type="domain" description="3'-5' exonuclease" evidence="2">
    <location>
        <begin position="329"/>
        <end position="528"/>
    </location>
</feature>
<dbReference type="SMART" id="SM00474">
    <property type="entry name" value="35EXOc"/>
    <property type="match status" value="1"/>
</dbReference>
<name>A0A8C1X6D6_CYPCA</name>
<dbReference type="InterPro" id="IPR036397">
    <property type="entry name" value="RNaseH_sf"/>
</dbReference>
<dbReference type="GO" id="GO:0003676">
    <property type="term" value="F:nucleic acid binding"/>
    <property type="evidence" value="ECO:0007669"/>
    <property type="project" value="InterPro"/>
</dbReference>
<feature type="region of interest" description="Disordered" evidence="1">
    <location>
        <begin position="541"/>
        <end position="570"/>
    </location>
</feature>
<dbReference type="Gene3D" id="3.30.420.10">
    <property type="entry name" value="Ribonuclease H-like superfamily/Ribonuclease H"/>
    <property type="match status" value="1"/>
</dbReference>
<dbReference type="Proteomes" id="UP000694700">
    <property type="component" value="Unplaced"/>
</dbReference>
<dbReference type="InterPro" id="IPR002562">
    <property type="entry name" value="3'-5'_exonuclease_dom"/>
</dbReference>